<evidence type="ECO:0000313" key="3">
    <source>
        <dbReference type="EMBL" id="TDR19584.1"/>
    </source>
</evidence>
<keyword evidence="2" id="KW-0732">Signal</keyword>
<sequence length="133" mass="14828">MRTVIAIILLCLISLQLEAKKAESLSDAVNQAKTEGRVLSARTVDGRHEVKILTNSGTVKTINKPASNADNKPNSLRSDYFKNGGKSRRNDKQNSLIPNHFNSQQKVMKIDRRPNSAKSASRKNKTNKKNKNQ</sequence>
<organism evidence="3 4">
    <name type="scientific">Marinicella litoralis</name>
    <dbReference type="NCBI Taxonomy" id="644220"/>
    <lineage>
        <taxon>Bacteria</taxon>
        <taxon>Pseudomonadati</taxon>
        <taxon>Pseudomonadota</taxon>
        <taxon>Gammaproteobacteria</taxon>
        <taxon>Lysobacterales</taxon>
        <taxon>Marinicellaceae</taxon>
        <taxon>Marinicella</taxon>
    </lineage>
</organism>
<keyword evidence="4" id="KW-1185">Reference proteome</keyword>
<evidence type="ECO:0000256" key="1">
    <source>
        <dbReference type="SAM" id="MobiDB-lite"/>
    </source>
</evidence>
<dbReference type="RefSeq" id="WP_099019781.1">
    <property type="nucleotide sequence ID" value="NZ_NIHB01000004.1"/>
</dbReference>
<feature type="chain" id="PRO_5020260129" description="YpeB-like protein with protease inhibitory function" evidence="2">
    <location>
        <begin position="20"/>
        <end position="133"/>
    </location>
</feature>
<feature type="region of interest" description="Disordered" evidence="1">
    <location>
        <begin position="56"/>
        <end position="133"/>
    </location>
</feature>
<evidence type="ECO:0008006" key="5">
    <source>
        <dbReference type="Google" id="ProtNLM"/>
    </source>
</evidence>
<dbReference type="OrthoDB" id="10007618at2"/>
<feature type="compositionally biased region" description="Polar residues" evidence="1">
    <location>
        <begin position="56"/>
        <end position="77"/>
    </location>
</feature>
<evidence type="ECO:0000313" key="4">
    <source>
        <dbReference type="Proteomes" id="UP000295724"/>
    </source>
</evidence>
<dbReference type="EMBL" id="SNZB01000004">
    <property type="protein sequence ID" value="TDR19584.1"/>
    <property type="molecule type" value="Genomic_DNA"/>
</dbReference>
<feature type="compositionally biased region" description="Polar residues" evidence="1">
    <location>
        <begin position="93"/>
        <end position="106"/>
    </location>
</feature>
<feature type="compositionally biased region" description="Basic residues" evidence="1">
    <location>
        <begin position="120"/>
        <end position="133"/>
    </location>
</feature>
<feature type="signal peptide" evidence="2">
    <location>
        <begin position="1"/>
        <end position="19"/>
    </location>
</feature>
<gene>
    <name evidence="3" type="ORF">C8D91_2141</name>
</gene>
<protein>
    <recommendedName>
        <fullName evidence="5">YpeB-like protein with protease inhibitory function</fullName>
    </recommendedName>
</protein>
<proteinExistence type="predicted"/>
<name>A0A4R6XNP7_9GAMM</name>
<dbReference type="AlphaFoldDB" id="A0A4R6XNP7"/>
<reference evidence="3 4" key="1">
    <citation type="submission" date="2019-03" db="EMBL/GenBank/DDBJ databases">
        <title>Genomic Encyclopedia of Type Strains, Phase IV (KMG-IV): sequencing the most valuable type-strain genomes for metagenomic binning, comparative biology and taxonomic classification.</title>
        <authorList>
            <person name="Goeker M."/>
        </authorList>
    </citation>
    <scope>NUCLEOTIDE SEQUENCE [LARGE SCALE GENOMIC DNA]</scope>
    <source>
        <strain evidence="3 4">DSM 25488</strain>
    </source>
</reference>
<accession>A0A4R6XNP7</accession>
<evidence type="ECO:0000256" key="2">
    <source>
        <dbReference type="SAM" id="SignalP"/>
    </source>
</evidence>
<comment type="caution">
    <text evidence="3">The sequence shown here is derived from an EMBL/GenBank/DDBJ whole genome shotgun (WGS) entry which is preliminary data.</text>
</comment>
<dbReference type="Proteomes" id="UP000295724">
    <property type="component" value="Unassembled WGS sequence"/>
</dbReference>